<gene>
    <name evidence="2" type="ORF">CHC_T00007016001</name>
</gene>
<dbReference type="EMBL" id="HG002134">
    <property type="protein sequence ID" value="CDF40153.1"/>
    <property type="molecule type" value="Genomic_DNA"/>
</dbReference>
<evidence type="ECO:0000256" key="1">
    <source>
        <dbReference type="SAM" id="MobiDB-lite"/>
    </source>
</evidence>
<dbReference type="RefSeq" id="XP_005710447.1">
    <property type="nucleotide sequence ID" value="XM_005710390.1"/>
</dbReference>
<evidence type="ECO:0000313" key="2">
    <source>
        <dbReference type="EMBL" id="CDF40153.1"/>
    </source>
</evidence>
<sequence>MLLPRRRPSVWRRCWKVGIPPRNARRRLLARCRLREPPLRVPRSCPCAPIPWARLSTARSSLSDRPTSPLTYCKSSHDPPPPLFTRQTKNQAGQRLALLHMCFILTSWEQSFDPNLNRAMPSTLWHNMLQYNKPYC</sequence>
<dbReference type="Proteomes" id="UP000012073">
    <property type="component" value="Unassembled WGS sequence"/>
</dbReference>
<accession>R7QQW9</accession>
<dbReference type="GeneID" id="17318177"/>
<keyword evidence="3" id="KW-1185">Reference proteome</keyword>
<dbReference type="AlphaFoldDB" id="R7QQW9"/>
<organism evidence="2 3">
    <name type="scientific">Chondrus crispus</name>
    <name type="common">Carrageen Irish moss</name>
    <name type="synonym">Polymorpha crispa</name>
    <dbReference type="NCBI Taxonomy" id="2769"/>
    <lineage>
        <taxon>Eukaryota</taxon>
        <taxon>Rhodophyta</taxon>
        <taxon>Florideophyceae</taxon>
        <taxon>Rhodymeniophycidae</taxon>
        <taxon>Gigartinales</taxon>
        <taxon>Gigartinaceae</taxon>
        <taxon>Chondrus</taxon>
    </lineage>
</organism>
<protein>
    <submittedName>
        <fullName evidence="2">Uncharacterized protein</fullName>
    </submittedName>
</protein>
<name>R7QQW9_CHOCR</name>
<proteinExistence type="predicted"/>
<reference evidence="3" key="1">
    <citation type="journal article" date="2013" name="Proc. Natl. Acad. Sci. U.S.A.">
        <title>Genome structure and metabolic features in the red seaweed Chondrus crispus shed light on evolution of the Archaeplastida.</title>
        <authorList>
            <person name="Collen J."/>
            <person name="Porcel B."/>
            <person name="Carre W."/>
            <person name="Ball S.G."/>
            <person name="Chaparro C."/>
            <person name="Tonon T."/>
            <person name="Barbeyron T."/>
            <person name="Michel G."/>
            <person name="Noel B."/>
            <person name="Valentin K."/>
            <person name="Elias M."/>
            <person name="Artiguenave F."/>
            <person name="Arun A."/>
            <person name="Aury J.M."/>
            <person name="Barbosa-Neto J.F."/>
            <person name="Bothwell J.H."/>
            <person name="Bouget F.Y."/>
            <person name="Brillet L."/>
            <person name="Cabello-Hurtado F."/>
            <person name="Capella-Gutierrez S."/>
            <person name="Charrier B."/>
            <person name="Cladiere L."/>
            <person name="Cock J.M."/>
            <person name="Coelho S.M."/>
            <person name="Colleoni C."/>
            <person name="Czjzek M."/>
            <person name="Da Silva C."/>
            <person name="Delage L."/>
            <person name="Denoeud F."/>
            <person name="Deschamps P."/>
            <person name="Dittami S.M."/>
            <person name="Gabaldon T."/>
            <person name="Gachon C.M."/>
            <person name="Groisillier A."/>
            <person name="Herve C."/>
            <person name="Jabbari K."/>
            <person name="Katinka M."/>
            <person name="Kloareg B."/>
            <person name="Kowalczyk N."/>
            <person name="Labadie K."/>
            <person name="Leblanc C."/>
            <person name="Lopez P.J."/>
            <person name="McLachlan D.H."/>
            <person name="Meslet-Cladiere L."/>
            <person name="Moustafa A."/>
            <person name="Nehr Z."/>
            <person name="Nyvall Collen P."/>
            <person name="Panaud O."/>
            <person name="Partensky F."/>
            <person name="Poulain J."/>
            <person name="Rensing S.A."/>
            <person name="Rousvoal S."/>
            <person name="Samson G."/>
            <person name="Symeonidi A."/>
            <person name="Weissenbach J."/>
            <person name="Zambounis A."/>
            <person name="Wincker P."/>
            <person name="Boyen C."/>
        </authorList>
    </citation>
    <scope>NUCLEOTIDE SEQUENCE [LARGE SCALE GENOMIC DNA]</scope>
    <source>
        <strain evidence="3">cv. Stackhouse</strain>
    </source>
</reference>
<dbReference type="Gramene" id="CDF40153">
    <property type="protein sequence ID" value="CDF40153"/>
    <property type="gene ID" value="CHC_T00007016001"/>
</dbReference>
<feature type="compositionally biased region" description="Polar residues" evidence="1">
    <location>
        <begin position="61"/>
        <end position="74"/>
    </location>
</feature>
<feature type="region of interest" description="Disordered" evidence="1">
    <location>
        <begin position="61"/>
        <end position="83"/>
    </location>
</feature>
<dbReference type="KEGG" id="ccp:CHC_T00007016001"/>
<evidence type="ECO:0000313" key="3">
    <source>
        <dbReference type="Proteomes" id="UP000012073"/>
    </source>
</evidence>